<accession>A0A6I9QJY5</accession>
<comment type="cofactor">
    <cofactor evidence="1">
        <name>Mg(2+)</name>
        <dbReference type="ChEBI" id="CHEBI:18420"/>
    </cofactor>
</comment>
<dbReference type="Gene3D" id="1.10.600.10">
    <property type="entry name" value="Farnesyl Diphosphate Synthase"/>
    <property type="match status" value="1"/>
</dbReference>
<evidence type="ECO:0000256" key="2">
    <source>
        <dbReference type="ARBA" id="ARBA00022723"/>
    </source>
</evidence>
<dbReference type="AlphaFoldDB" id="A0A6I9QJY5"/>
<proteinExistence type="predicted"/>
<dbReference type="SUPFAM" id="SSF48576">
    <property type="entry name" value="Terpenoid synthases"/>
    <property type="match status" value="1"/>
</dbReference>
<dbReference type="Proteomes" id="UP000504607">
    <property type="component" value="Unplaced"/>
</dbReference>
<keyword evidence="5" id="KW-1185">Reference proteome</keyword>
<dbReference type="RefSeq" id="XP_010910675.1">
    <property type="nucleotide sequence ID" value="XM_010912373.1"/>
</dbReference>
<dbReference type="InterPro" id="IPR008949">
    <property type="entry name" value="Isoprenoid_synthase_dom_sf"/>
</dbReference>
<keyword evidence="3" id="KW-0460">Magnesium</keyword>
<organism evidence="5 6">
    <name type="scientific">Elaeis guineensis var. tenera</name>
    <name type="common">Oil palm</name>
    <dbReference type="NCBI Taxonomy" id="51953"/>
    <lineage>
        <taxon>Eukaryota</taxon>
        <taxon>Viridiplantae</taxon>
        <taxon>Streptophyta</taxon>
        <taxon>Embryophyta</taxon>
        <taxon>Tracheophyta</taxon>
        <taxon>Spermatophyta</taxon>
        <taxon>Magnoliopsida</taxon>
        <taxon>Liliopsida</taxon>
        <taxon>Arecaceae</taxon>
        <taxon>Arecoideae</taxon>
        <taxon>Cocoseae</taxon>
        <taxon>Elaeidinae</taxon>
        <taxon>Elaeis</taxon>
    </lineage>
</organism>
<dbReference type="PANTHER" id="PTHR31225">
    <property type="entry name" value="OS04G0344100 PROTEIN-RELATED"/>
    <property type="match status" value="1"/>
</dbReference>
<evidence type="ECO:0000256" key="1">
    <source>
        <dbReference type="ARBA" id="ARBA00001946"/>
    </source>
</evidence>
<keyword evidence="2" id="KW-0479">Metal-binding</keyword>
<evidence type="ECO:0000259" key="4">
    <source>
        <dbReference type="Pfam" id="PF03936"/>
    </source>
</evidence>
<gene>
    <name evidence="6" type="primary">LOC105036622</name>
</gene>
<evidence type="ECO:0000313" key="5">
    <source>
        <dbReference type="Proteomes" id="UP000504607"/>
    </source>
</evidence>
<feature type="non-terminal residue" evidence="6">
    <location>
        <position position="1"/>
    </location>
</feature>
<dbReference type="GO" id="GO:0000287">
    <property type="term" value="F:magnesium ion binding"/>
    <property type="evidence" value="ECO:0007669"/>
    <property type="project" value="InterPro"/>
</dbReference>
<reference evidence="6" key="1">
    <citation type="submission" date="2025-08" db="UniProtKB">
        <authorList>
            <consortium name="RefSeq"/>
        </authorList>
    </citation>
    <scope>IDENTIFICATION</scope>
</reference>
<name>A0A6I9QJY5_ELAGV</name>
<feature type="domain" description="Terpene synthase metal-binding" evidence="4">
    <location>
        <begin position="5"/>
        <end position="174"/>
    </location>
</feature>
<sequence length="232" mass="26593">FGSFRWDVSAMEQLPDYMKTCFLALINTTNGTAYYILKEKGIDIIPCLRKAWADLCKSFLVEANWYHSGYTPTFKEYLDNAWISSSCPVLLTHAYFCVSTEITKEGLECTMSYPDIVQYTSKIFRLCNDLAGSKKELERGDVSSAIQCYMHDEGVSESVAREHIRDMIDAFWKELNGARFDNSPFEESFIVTAMNVARMVECMYQYGDGHTMPGHETKDRVKLLLIDPIQLK</sequence>
<dbReference type="PANTHER" id="PTHR31225:SF252">
    <property type="entry name" value="TERPENE SYNTHASE 12-RELATED"/>
    <property type="match status" value="1"/>
</dbReference>
<dbReference type="OrthoDB" id="780085at2759"/>
<dbReference type="SFLD" id="SFLDS00005">
    <property type="entry name" value="Isoprenoid_Synthase_Type_I"/>
    <property type="match status" value="1"/>
</dbReference>
<dbReference type="Pfam" id="PF03936">
    <property type="entry name" value="Terpene_synth_C"/>
    <property type="match status" value="1"/>
</dbReference>
<dbReference type="InParanoid" id="A0A6I9QJY5"/>
<dbReference type="InterPro" id="IPR050148">
    <property type="entry name" value="Terpene_synthase-like"/>
</dbReference>
<dbReference type="GO" id="GO:0010333">
    <property type="term" value="F:terpene synthase activity"/>
    <property type="evidence" value="ECO:0007669"/>
    <property type="project" value="InterPro"/>
</dbReference>
<dbReference type="InterPro" id="IPR034741">
    <property type="entry name" value="Terpene_cyclase-like_1_C"/>
</dbReference>
<dbReference type="InterPro" id="IPR005630">
    <property type="entry name" value="Terpene_synthase_metal-bd"/>
</dbReference>
<evidence type="ECO:0000256" key="3">
    <source>
        <dbReference type="ARBA" id="ARBA00022842"/>
    </source>
</evidence>
<dbReference type="SFLD" id="SFLDG01019">
    <property type="entry name" value="Terpene_Cyclase_Like_1_C_Termi"/>
    <property type="match status" value="1"/>
</dbReference>
<evidence type="ECO:0000313" key="6">
    <source>
        <dbReference type="RefSeq" id="XP_010910675.1"/>
    </source>
</evidence>
<dbReference type="GO" id="GO:0016114">
    <property type="term" value="P:terpenoid biosynthetic process"/>
    <property type="evidence" value="ECO:0007669"/>
    <property type="project" value="InterPro"/>
</dbReference>
<protein>
    <submittedName>
        <fullName evidence="6">Terpene synthase 10</fullName>
    </submittedName>
</protein>